<feature type="binding site" evidence="5">
    <location>
        <position position="335"/>
    </location>
    <ligand>
        <name>a divalent metal cation</name>
        <dbReference type="ChEBI" id="CHEBI:60240"/>
        <label>1</label>
    </ligand>
</feature>
<dbReference type="NCBIfam" id="TIGR00486">
    <property type="entry name" value="YbgI_SA1388"/>
    <property type="match status" value="1"/>
</dbReference>
<dbReference type="InterPro" id="IPR017221">
    <property type="entry name" value="DUF34/NIF3_bac"/>
</dbReference>
<dbReference type="Proteomes" id="UP000092495">
    <property type="component" value="Chromosome"/>
</dbReference>
<dbReference type="RefSeq" id="WP_065526529.1">
    <property type="nucleotide sequence ID" value="NZ_CP016543.2"/>
</dbReference>
<dbReference type="Pfam" id="PF01784">
    <property type="entry name" value="DUF34_NIF3"/>
    <property type="match status" value="1"/>
</dbReference>
<evidence type="ECO:0000256" key="1">
    <source>
        <dbReference type="ARBA" id="ARBA00006964"/>
    </source>
</evidence>
<dbReference type="InterPro" id="IPR015867">
    <property type="entry name" value="N-reg_PII/ATP_PRibTrfase_C"/>
</dbReference>
<dbReference type="Gene3D" id="3.40.1390.30">
    <property type="entry name" value="NIF3 (NGG1p interacting factor 3)-like"/>
    <property type="match status" value="1"/>
</dbReference>
<organism evidence="6 7">
    <name type="scientific">Planococcus donghaensis</name>
    <dbReference type="NCBI Taxonomy" id="414778"/>
    <lineage>
        <taxon>Bacteria</taxon>
        <taxon>Bacillati</taxon>
        <taxon>Bacillota</taxon>
        <taxon>Bacilli</taxon>
        <taxon>Bacillales</taxon>
        <taxon>Caryophanaceae</taxon>
        <taxon>Planococcus</taxon>
    </lineage>
</organism>
<evidence type="ECO:0000256" key="2">
    <source>
        <dbReference type="ARBA" id="ARBA00022112"/>
    </source>
</evidence>
<keyword evidence="7" id="KW-1185">Reference proteome</keyword>
<reference evidence="6" key="1">
    <citation type="submission" date="2016-10" db="EMBL/GenBank/DDBJ databases">
        <authorList>
            <person name="See-Too W.S."/>
        </authorList>
    </citation>
    <scope>NUCLEOTIDE SEQUENCE</scope>
    <source>
        <strain evidence="6">DSM 22276</strain>
    </source>
</reference>
<feature type="binding site" evidence="5">
    <location>
        <position position="67"/>
    </location>
    <ligand>
        <name>a divalent metal cation</name>
        <dbReference type="ChEBI" id="CHEBI:60240"/>
        <label>1</label>
    </ligand>
</feature>
<feature type="binding site" evidence="5">
    <location>
        <position position="68"/>
    </location>
    <ligand>
        <name>a divalent metal cation</name>
        <dbReference type="ChEBI" id="CHEBI:60240"/>
        <label>1</label>
    </ligand>
</feature>
<dbReference type="PANTHER" id="PTHR13799">
    <property type="entry name" value="NGG1 INTERACTING FACTOR 3"/>
    <property type="match status" value="1"/>
</dbReference>
<dbReference type="SUPFAM" id="SSF102705">
    <property type="entry name" value="NIF3 (NGG1p interacting factor 3)-like"/>
    <property type="match status" value="1"/>
</dbReference>
<dbReference type="InterPro" id="IPR036069">
    <property type="entry name" value="DUF34/NIF3_sf"/>
</dbReference>
<evidence type="ECO:0000256" key="5">
    <source>
        <dbReference type="PIRSR" id="PIRSR602678-1"/>
    </source>
</evidence>
<dbReference type="STRING" id="414778.BCM40_09025"/>
<dbReference type="PIRSF" id="PIRSF037489">
    <property type="entry name" value="UCP037489_NIF3_YqfO"/>
    <property type="match status" value="1"/>
</dbReference>
<dbReference type="PANTHER" id="PTHR13799:SF14">
    <property type="entry name" value="GTP CYCLOHYDROLASE 1 TYPE 2 HOMOLOG"/>
    <property type="match status" value="1"/>
</dbReference>
<proteinExistence type="inferred from homology"/>
<keyword evidence="3 4" id="KW-0479">Metal-binding</keyword>
<dbReference type="GO" id="GO:0046872">
    <property type="term" value="F:metal ion binding"/>
    <property type="evidence" value="ECO:0007669"/>
    <property type="project" value="UniProtKB-UniRule"/>
</dbReference>
<dbReference type="EMBL" id="CP016543">
    <property type="protein sequence ID" value="ANU23506.1"/>
    <property type="molecule type" value="Genomic_DNA"/>
</dbReference>
<gene>
    <name evidence="6" type="ORF">BCM40_09025</name>
</gene>
<sequence>MKIPNGHQIIEEFEKWSPKYLAMEGDPIGLHVGTLNKKIERVLVTLDVNDEVVEEAIAKGAGLIIAHHPPIFRPLKNLQTDFPQGRLMEKLIKSDIAVYAAHTNLDVAVGGVNDLLATALGLKNTKVLVPTYEAELVKIAVFVPETHEEAVREALAKAGAGAIGDYEACSYTLSGTGRFRPTNDADPYIGEAGKMEVTAESKVEVVVRKNEKDRVIKAMISAHPYEEVAYDVFTLENKEIPMGLGRVGTLETPMTLAEFAEWTKQQLAVPALRVVGAPDTVIKKVAVLGGDGNKYIQQAKRSGADVYVTGDLYFHVAQDAQDIGLNVVDPGHHVEKVMIQGVVDHMSKQQPTWQCEFLPSETNTEPFRFM</sequence>
<feature type="binding site" evidence="5">
    <location>
        <position position="332"/>
    </location>
    <ligand>
        <name>a divalent metal cation</name>
        <dbReference type="ChEBI" id="CHEBI:60240"/>
        <label>1</label>
    </ligand>
</feature>
<evidence type="ECO:0000313" key="6">
    <source>
        <dbReference type="EMBL" id="ANU23506.1"/>
    </source>
</evidence>
<dbReference type="FunFam" id="3.30.70.120:FF:000006">
    <property type="entry name" value="GTP cyclohydrolase 1 type 2 homolog"/>
    <property type="match status" value="1"/>
</dbReference>
<protein>
    <recommendedName>
        <fullName evidence="2 4">GTP cyclohydrolase 1 type 2 homolog</fullName>
    </recommendedName>
</protein>
<name>A0A1C7EIL6_9BACL</name>
<accession>A0A1C7EIL6</accession>
<evidence type="ECO:0000313" key="7">
    <source>
        <dbReference type="Proteomes" id="UP000092495"/>
    </source>
</evidence>
<dbReference type="Gene3D" id="3.30.70.120">
    <property type="match status" value="1"/>
</dbReference>
<evidence type="ECO:0000256" key="4">
    <source>
        <dbReference type="PIRNR" id="PIRNR037489"/>
    </source>
</evidence>
<dbReference type="InterPro" id="IPR002678">
    <property type="entry name" value="DUF34/NIF3"/>
</dbReference>
<comment type="similarity">
    <text evidence="1 4">Belongs to the GTP cyclohydrolase I type 2/NIF3 family.</text>
</comment>
<feature type="binding site" evidence="5">
    <location>
        <position position="106"/>
    </location>
    <ligand>
        <name>a divalent metal cation</name>
        <dbReference type="ChEBI" id="CHEBI:60240"/>
        <label>1</label>
    </ligand>
</feature>
<dbReference type="OrthoDB" id="9792792at2"/>
<dbReference type="KEGG" id="pdg:BCM40_09025"/>
<dbReference type="AlphaFoldDB" id="A0A1C7EIL6"/>
<dbReference type="FunFam" id="3.40.1390.30:FF:000001">
    <property type="entry name" value="GTP cyclohydrolase 1 type 2"/>
    <property type="match status" value="1"/>
</dbReference>
<dbReference type="GO" id="GO:0005737">
    <property type="term" value="C:cytoplasm"/>
    <property type="evidence" value="ECO:0007669"/>
    <property type="project" value="TreeGrafter"/>
</dbReference>
<evidence type="ECO:0000256" key="3">
    <source>
        <dbReference type="ARBA" id="ARBA00022723"/>
    </source>
</evidence>